<feature type="region of interest" description="Disordered" evidence="1">
    <location>
        <begin position="304"/>
        <end position="368"/>
    </location>
</feature>
<keyword evidence="2" id="KW-0732">Signal</keyword>
<protein>
    <submittedName>
        <fullName evidence="3">Uncharacterized protein</fullName>
    </submittedName>
</protein>
<feature type="compositionally biased region" description="Basic and acidic residues" evidence="1">
    <location>
        <begin position="304"/>
        <end position="341"/>
    </location>
</feature>
<evidence type="ECO:0000256" key="2">
    <source>
        <dbReference type="SAM" id="SignalP"/>
    </source>
</evidence>
<feature type="signal peptide" evidence="2">
    <location>
        <begin position="1"/>
        <end position="16"/>
    </location>
</feature>
<feature type="compositionally biased region" description="Basic and acidic residues" evidence="1">
    <location>
        <begin position="351"/>
        <end position="368"/>
    </location>
</feature>
<sequence length="677" mass="77538">MTEYWLLLLALGLVGALSPVPHQTSEESLRSALNAVTRKQRSLNANAQAYYADLTPYGAAAVAGGGKLQRQQVGSSGSNAGNDEIDDNEESLAFIPNEGVGQLETIGDGYQHLNNKQFNRALMDYLQYTNDQEAPTQSMFRERERSGSHKRGGNSGTGRISDKDLARMLLEDINNDFLEDQGQLDDEDYQRTLEMIYDKYKNQPDNNAYGDDQMLLSEIMGDEERDEEQDPRYAHIPMAERRNVNARYPLFSRDYNNYRDVYKRFPVTKRSAKAMNKKRQTTDPKVAQDLGGLFGTQSTETVNHTHDHEHDHEHDHGHNHDHDHNHAKSDNHSEHAHDHSTESPTKSNSKNVKESMAKASKTNKERPIEVKKKSVDWSEYFGIDRRKKKAVYMAKPGTQDQDDEYLLQKYYEIMAENLNPVDKDSGEKRDKLHQMDSKLRNMKNLMIEEAVQVGSKNNMDNQEVKEEIMSRLAAAYSLEKLRRALYELSRDAAAQREKAAQAQNNLTANHPVEGNPNEDKRNRNVIEDYQGIEEETSCPQVDIIERRCKATEALIGDFRQVLHVPCVLYHICSACDQDECLERFAVEAEKICQEEDMDDSLASKKHCVQAAMLLPRYAPSISRSALCRSDEEDACIARYQSRYQHQQQQRNYLYNNNNNNPYARHRSVYDLASSNTR</sequence>
<evidence type="ECO:0000313" key="3">
    <source>
        <dbReference type="EMBL" id="OXU18296.1"/>
    </source>
</evidence>
<evidence type="ECO:0000256" key="1">
    <source>
        <dbReference type="SAM" id="MobiDB-lite"/>
    </source>
</evidence>
<organism evidence="3 4">
    <name type="scientific">Trichomalopsis sarcophagae</name>
    <dbReference type="NCBI Taxonomy" id="543379"/>
    <lineage>
        <taxon>Eukaryota</taxon>
        <taxon>Metazoa</taxon>
        <taxon>Ecdysozoa</taxon>
        <taxon>Arthropoda</taxon>
        <taxon>Hexapoda</taxon>
        <taxon>Insecta</taxon>
        <taxon>Pterygota</taxon>
        <taxon>Neoptera</taxon>
        <taxon>Endopterygota</taxon>
        <taxon>Hymenoptera</taxon>
        <taxon>Apocrita</taxon>
        <taxon>Proctotrupomorpha</taxon>
        <taxon>Chalcidoidea</taxon>
        <taxon>Pteromalidae</taxon>
        <taxon>Pteromalinae</taxon>
        <taxon>Trichomalopsis</taxon>
    </lineage>
</organism>
<comment type="caution">
    <text evidence="3">The sequence shown here is derived from an EMBL/GenBank/DDBJ whole genome shotgun (WGS) entry which is preliminary data.</text>
</comment>
<dbReference type="PANTHER" id="PTHR37687:SF1">
    <property type="entry name" value="AGAP006772-PA"/>
    <property type="match status" value="1"/>
</dbReference>
<reference evidence="3 4" key="1">
    <citation type="journal article" date="2017" name="Curr. Biol.">
        <title>The Evolution of Venom by Co-option of Single-Copy Genes.</title>
        <authorList>
            <person name="Martinson E.O."/>
            <person name="Mrinalini"/>
            <person name="Kelkar Y.D."/>
            <person name="Chang C.H."/>
            <person name="Werren J.H."/>
        </authorList>
    </citation>
    <scope>NUCLEOTIDE SEQUENCE [LARGE SCALE GENOMIC DNA]</scope>
    <source>
        <strain evidence="3 4">Alberta</strain>
        <tissue evidence="3">Whole body</tissue>
    </source>
</reference>
<gene>
    <name evidence="3" type="ORF">TSAR_004025</name>
</gene>
<accession>A0A232EIW3</accession>
<feature type="region of interest" description="Disordered" evidence="1">
    <location>
        <begin position="134"/>
        <end position="161"/>
    </location>
</feature>
<dbReference type="PANTHER" id="PTHR37687">
    <property type="entry name" value="AGAP006772-PA"/>
    <property type="match status" value="1"/>
</dbReference>
<proteinExistence type="predicted"/>
<feature type="region of interest" description="Disordered" evidence="1">
    <location>
        <begin position="271"/>
        <end position="291"/>
    </location>
</feature>
<evidence type="ECO:0000313" key="4">
    <source>
        <dbReference type="Proteomes" id="UP000215335"/>
    </source>
</evidence>
<feature type="region of interest" description="Disordered" evidence="1">
    <location>
        <begin position="498"/>
        <end position="522"/>
    </location>
</feature>
<dbReference type="OrthoDB" id="6138985at2759"/>
<name>A0A232EIW3_9HYME</name>
<dbReference type="AlphaFoldDB" id="A0A232EIW3"/>
<keyword evidence="4" id="KW-1185">Reference proteome</keyword>
<dbReference type="Proteomes" id="UP000215335">
    <property type="component" value="Unassembled WGS sequence"/>
</dbReference>
<feature type="chain" id="PRO_5013099240" evidence="2">
    <location>
        <begin position="17"/>
        <end position="677"/>
    </location>
</feature>
<dbReference type="EMBL" id="NNAY01004149">
    <property type="protein sequence ID" value="OXU18296.1"/>
    <property type="molecule type" value="Genomic_DNA"/>
</dbReference>
<dbReference type="InterPro" id="IPR038875">
    <property type="entry name" value="PLA2_conodipine-like"/>
</dbReference>